<dbReference type="Pfam" id="PF06808">
    <property type="entry name" value="DctM"/>
    <property type="match status" value="1"/>
</dbReference>
<reference evidence="10 11" key="1">
    <citation type="journal article" date="2013" name="Genome Announc.">
        <title>Draft Genome Sequence of an Alphaproteobacterium, Caenispirillum salinarum AK4(T), Isolated from a Solar Saltern.</title>
        <authorList>
            <person name="Khatri I."/>
            <person name="Singh A."/>
            <person name="Korpole S."/>
            <person name="Pinnaka A.K."/>
            <person name="Subramanian S."/>
        </authorList>
    </citation>
    <scope>NUCLEOTIDE SEQUENCE [LARGE SCALE GENOMIC DNA]</scope>
    <source>
        <strain evidence="10 11">AK4</strain>
    </source>
</reference>
<comment type="caution">
    <text evidence="10">The sequence shown here is derived from an EMBL/GenBank/DDBJ whole genome shotgun (WGS) entry which is preliminary data.</text>
</comment>
<gene>
    <name evidence="10" type="ORF">C882_1318</name>
</gene>
<protein>
    <recommendedName>
        <fullName evidence="9">TRAP C4-dicarboxylate transport system permease DctM subunit domain-containing protein</fullName>
    </recommendedName>
</protein>
<keyword evidence="11" id="KW-1185">Reference proteome</keyword>
<dbReference type="STRING" id="1238182.C882_1318"/>
<dbReference type="PANTHER" id="PTHR33362">
    <property type="entry name" value="SIALIC ACID TRAP TRANSPORTER PERMEASE PROTEIN SIAT-RELATED"/>
    <property type="match status" value="1"/>
</dbReference>
<dbReference type="GO" id="GO:0005886">
    <property type="term" value="C:plasma membrane"/>
    <property type="evidence" value="ECO:0007669"/>
    <property type="project" value="UniProtKB-SubCell"/>
</dbReference>
<feature type="domain" description="TRAP C4-dicarboxylate transport system permease DctM subunit" evidence="9">
    <location>
        <begin position="7"/>
        <end position="204"/>
    </location>
</feature>
<dbReference type="InterPro" id="IPR004681">
    <property type="entry name" value="TRAP_DctM"/>
</dbReference>
<evidence type="ECO:0000256" key="3">
    <source>
        <dbReference type="ARBA" id="ARBA00022519"/>
    </source>
</evidence>
<evidence type="ECO:0000313" key="10">
    <source>
        <dbReference type="EMBL" id="EKV27723.1"/>
    </source>
</evidence>
<dbReference type="RefSeq" id="WP_009541974.1">
    <property type="nucleotide sequence ID" value="NZ_ANHY01000018.1"/>
</dbReference>
<name>K9HAX7_9PROT</name>
<dbReference type="OrthoDB" id="9783448at2"/>
<dbReference type="eggNOG" id="COG1593">
    <property type="taxonomic scope" value="Bacteria"/>
</dbReference>
<keyword evidence="4 8" id="KW-0812">Transmembrane</keyword>
<dbReference type="Proteomes" id="UP000009881">
    <property type="component" value="Unassembled WGS sequence"/>
</dbReference>
<keyword evidence="5 8" id="KW-1133">Transmembrane helix</keyword>
<dbReference type="AlphaFoldDB" id="K9HAX7"/>
<keyword evidence="3 7" id="KW-0997">Cell inner membrane</keyword>
<feature type="transmembrane region" description="Helical" evidence="8">
    <location>
        <begin position="103"/>
        <end position="132"/>
    </location>
</feature>
<keyword evidence="6 8" id="KW-0472">Membrane</keyword>
<comment type="subcellular location">
    <subcellularLocation>
        <location evidence="1 7">Cell inner membrane</location>
        <topology evidence="1 7">Multi-pass membrane protein</topology>
    </subcellularLocation>
</comment>
<evidence type="ECO:0000256" key="1">
    <source>
        <dbReference type="ARBA" id="ARBA00004429"/>
    </source>
</evidence>
<feature type="transmembrane region" description="Helical" evidence="8">
    <location>
        <begin position="62"/>
        <end position="83"/>
    </location>
</feature>
<dbReference type="EMBL" id="ANHY01000018">
    <property type="protein sequence ID" value="EKV27723.1"/>
    <property type="molecule type" value="Genomic_DNA"/>
</dbReference>
<evidence type="ECO:0000313" key="11">
    <source>
        <dbReference type="Proteomes" id="UP000009881"/>
    </source>
</evidence>
<feature type="transmembrane region" description="Helical" evidence="8">
    <location>
        <begin position="7"/>
        <end position="25"/>
    </location>
</feature>
<proteinExistence type="predicted"/>
<evidence type="ECO:0000256" key="6">
    <source>
        <dbReference type="ARBA" id="ARBA00023136"/>
    </source>
</evidence>
<comment type="function">
    <text evidence="7">Part of the tripartite ATP-independent periplasmic (TRAP) transport system.</text>
</comment>
<evidence type="ECO:0000256" key="5">
    <source>
        <dbReference type="ARBA" id="ARBA00022989"/>
    </source>
</evidence>
<evidence type="ECO:0000256" key="4">
    <source>
        <dbReference type="ARBA" id="ARBA00022692"/>
    </source>
</evidence>
<dbReference type="GO" id="GO:0022857">
    <property type="term" value="F:transmembrane transporter activity"/>
    <property type="evidence" value="ECO:0007669"/>
    <property type="project" value="UniProtKB-UniRule"/>
</dbReference>
<feature type="transmembrane region" description="Helical" evidence="8">
    <location>
        <begin position="31"/>
        <end position="50"/>
    </location>
</feature>
<feature type="transmembrane region" description="Helical" evidence="8">
    <location>
        <begin position="186"/>
        <end position="210"/>
    </location>
</feature>
<organism evidence="10 11">
    <name type="scientific">Caenispirillum salinarum AK4</name>
    <dbReference type="NCBI Taxonomy" id="1238182"/>
    <lineage>
        <taxon>Bacteria</taxon>
        <taxon>Pseudomonadati</taxon>
        <taxon>Pseudomonadota</taxon>
        <taxon>Alphaproteobacteria</taxon>
        <taxon>Rhodospirillales</taxon>
        <taxon>Novispirillaceae</taxon>
        <taxon>Caenispirillum</taxon>
    </lineage>
</organism>
<keyword evidence="7" id="KW-0813">Transport</keyword>
<evidence type="ECO:0000259" key="9">
    <source>
        <dbReference type="Pfam" id="PF06808"/>
    </source>
</evidence>
<dbReference type="InterPro" id="IPR010656">
    <property type="entry name" value="DctM"/>
</dbReference>
<keyword evidence="2" id="KW-1003">Cell membrane</keyword>
<accession>K9HAX7</accession>
<sequence length="215" mass="23514">MRSVLPVWPIMLLIAVVIGSLYGGVATPTEIGAVGSLFALVIVVLLRRLNGGTFRGAMENTLRTYMMIMMIILGAMVFGYFMTYTQVTQDLVRAVTDSDLPPWAIMGLLLLVYLALGCFLDQIAILVLTVPLTFPIVSSLGFDGIWYGIVITKTVEIGLITPPLGLNVYVTSSVTGVKLSEAFRGVMPFLVMELVLLLILVLWPDLTLWLPSQMN</sequence>
<evidence type="ECO:0000256" key="2">
    <source>
        <dbReference type="ARBA" id="ARBA00022475"/>
    </source>
</evidence>
<evidence type="ECO:0000256" key="7">
    <source>
        <dbReference type="RuleBase" id="RU369079"/>
    </source>
</evidence>
<evidence type="ECO:0000256" key="8">
    <source>
        <dbReference type="SAM" id="Phobius"/>
    </source>
</evidence>
<dbReference type="PANTHER" id="PTHR33362:SF5">
    <property type="entry name" value="C4-DICARBOXYLATE TRAP TRANSPORTER LARGE PERMEASE PROTEIN DCTM"/>
    <property type="match status" value="1"/>
</dbReference>